<evidence type="ECO:0000256" key="3">
    <source>
        <dbReference type="SAM" id="SignalP"/>
    </source>
</evidence>
<protein>
    <recommendedName>
        <fullName evidence="4">Inhibitor I9 domain-containing protein</fullName>
    </recommendedName>
</protein>
<comment type="caution">
    <text evidence="5">The sequence shown here is derived from an EMBL/GenBank/DDBJ whole genome shotgun (WGS) entry which is preliminary data.</text>
</comment>
<dbReference type="GO" id="GO:0006508">
    <property type="term" value="P:proteolysis"/>
    <property type="evidence" value="ECO:0007669"/>
    <property type="project" value="InterPro"/>
</dbReference>
<dbReference type="AlphaFoldDB" id="A0A9Q0GM04"/>
<organism evidence="5 6">
    <name type="scientific">Protea cynaroides</name>
    <dbReference type="NCBI Taxonomy" id="273540"/>
    <lineage>
        <taxon>Eukaryota</taxon>
        <taxon>Viridiplantae</taxon>
        <taxon>Streptophyta</taxon>
        <taxon>Embryophyta</taxon>
        <taxon>Tracheophyta</taxon>
        <taxon>Spermatophyta</taxon>
        <taxon>Magnoliopsida</taxon>
        <taxon>Proteales</taxon>
        <taxon>Proteaceae</taxon>
        <taxon>Protea</taxon>
    </lineage>
</organism>
<dbReference type="InterPro" id="IPR036852">
    <property type="entry name" value="Peptidase_S8/S53_dom_sf"/>
</dbReference>
<dbReference type="Proteomes" id="UP001141806">
    <property type="component" value="Unassembled WGS sequence"/>
</dbReference>
<proteinExistence type="inferred from homology"/>
<feature type="signal peptide" evidence="3">
    <location>
        <begin position="1"/>
        <end position="29"/>
    </location>
</feature>
<dbReference type="OrthoDB" id="2014869at2759"/>
<dbReference type="InterPro" id="IPR010259">
    <property type="entry name" value="S8pro/Inhibitor_I9"/>
</dbReference>
<dbReference type="GO" id="GO:0004252">
    <property type="term" value="F:serine-type endopeptidase activity"/>
    <property type="evidence" value="ECO:0007669"/>
    <property type="project" value="InterPro"/>
</dbReference>
<dbReference type="SUPFAM" id="SSF52743">
    <property type="entry name" value="Subtilisin-like"/>
    <property type="match status" value="1"/>
</dbReference>
<evidence type="ECO:0000313" key="6">
    <source>
        <dbReference type="Proteomes" id="UP001141806"/>
    </source>
</evidence>
<dbReference type="Pfam" id="PF05922">
    <property type="entry name" value="Inhibitor_I9"/>
    <property type="match status" value="1"/>
</dbReference>
<sequence>MQLCSSSMAYLPKLFFLTLSCLLLHDTSAANSTAQLYVIYMGSSSNSNGETGVKTEKSAHMQLLSSVIPSQESERLSLIHSYHHAFKGFSAMLTKEEASALSGNDQIVSIFRDPILQLHTTRSWDFLNAVSAVRSNYQYPHGAQDVIIGVIDTGIYLSFFKISPYRPNCHPQ</sequence>
<dbReference type="Gene3D" id="3.30.70.80">
    <property type="entry name" value="Peptidase S8 propeptide/proteinase inhibitor I9"/>
    <property type="match status" value="1"/>
</dbReference>
<keyword evidence="2 3" id="KW-0732">Signal</keyword>
<dbReference type="PANTHER" id="PTHR10795">
    <property type="entry name" value="PROPROTEIN CONVERTASE SUBTILISIN/KEXIN"/>
    <property type="match status" value="1"/>
</dbReference>
<evidence type="ECO:0000256" key="2">
    <source>
        <dbReference type="ARBA" id="ARBA00022729"/>
    </source>
</evidence>
<evidence type="ECO:0000313" key="5">
    <source>
        <dbReference type="EMBL" id="KAJ4941354.1"/>
    </source>
</evidence>
<gene>
    <name evidence="5" type="ORF">NE237_000074</name>
</gene>
<dbReference type="InterPro" id="IPR045051">
    <property type="entry name" value="SBT"/>
</dbReference>
<name>A0A9Q0GM04_9MAGN</name>
<feature type="chain" id="PRO_5040343060" description="Inhibitor I9 domain-containing protein" evidence="3">
    <location>
        <begin position="30"/>
        <end position="172"/>
    </location>
</feature>
<feature type="domain" description="Inhibitor I9" evidence="4">
    <location>
        <begin position="37"/>
        <end position="119"/>
    </location>
</feature>
<dbReference type="InterPro" id="IPR037045">
    <property type="entry name" value="S8pro/Inhibitor_I9_sf"/>
</dbReference>
<dbReference type="EMBL" id="JAMYWD010001650">
    <property type="protein sequence ID" value="KAJ4941354.1"/>
    <property type="molecule type" value="Genomic_DNA"/>
</dbReference>
<evidence type="ECO:0000259" key="4">
    <source>
        <dbReference type="Pfam" id="PF05922"/>
    </source>
</evidence>
<reference evidence="5" key="1">
    <citation type="journal article" date="2023" name="Plant J.">
        <title>The genome of the king protea, Protea cynaroides.</title>
        <authorList>
            <person name="Chang J."/>
            <person name="Duong T.A."/>
            <person name="Schoeman C."/>
            <person name="Ma X."/>
            <person name="Roodt D."/>
            <person name="Barker N."/>
            <person name="Li Z."/>
            <person name="Van de Peer Y."/>
            <person name="Mizrachi E."/>
        </authorList>
    </citation>
    <scope>NUCLEOTIDE SEQUENCE</scope>
    <source>
        <tissue evidence="5">Young leaves</tissue>
    </source>
</reference>
<evidence type="ECO:0000256" key="1">
    <source>
        <dbReference type="ARBA" id="ARBA00011073"/>
    </source>
</evidence>
<comment type="similarity">
    <text evidence="1">Belongs to the peptidase S8 family.</text>
</comment>
<keyword evidence="6" id="KW-1185">Reference proteome</keyword>
<accession>A0A9Q0GM04</accession>